<dbReference type="Proteomes" id="UP000321362">
    <property type="component" value="Chromosome"/>
</dbReference>
<dbReference type="SUPFAM" id="SSF56529">
    <property type="entry name" value="FAH"/>
    <property type="match status" value="1"/>
</dbReference>
<evidence type="ECO:0000259" key="3">
    <source>
        <dbReference type="Pfam" id="PF01557"/>
    </source>
</evidence>
<evidence type="ECO:0000313" key="4">
    <source>
        <dbReference type="EMBL" id="QEC77457.1"/>
    </source>
</evidence>
<evidence type="ECO:0000256" key="2">
    <source>
        <dbReference type="ARBA" id="ARBA00022723"/>
    </source>
</evidence>
<evidence type="ECO:0000256" key="1">
    <source>
        <dbReference type="ARBA" id="ARBA00010211"/>
    </source>
</evidence>
<keyword evidence="4" id="KW-0413">Isomerase</keyword>
<reference evidence="4 5" key="1">
    <citation type="journal article" date="2013" name="J. Microbiol.">
        <title>Mucilaginibacter ginsenosidivorax sp. nov., with ginsenoside converting activity isolated from sediment.</title>
        <authorList>
            <person name="Kim J.K."/>
            <person name="Choi T.E."/>
            <person name="Liu Q.M."/>
            <person name="Park H.Y."/>
            <person name="Yi T.H."/>
            <person name="Yoon M.H."/>
            <person name="Kim S.C."/>
            <person name="Im W.T."/>
        </authorList>
    </citation>
    <scope>NUCLEOTIDE SEQUENCE [LARGE SCALE GENOMIC DNA]</scope>
    <source>
        <strain evidence="4 5">KHI28</strain>
    </source>
</reference>
<dbReference type="GO" id="GO:0044281">
    <property type="term" value="P:small molecule metabolic process"/>
    <property type="evidence" value="ECO:0007669"/>
    <property type="project" value="UniProtKB-ARBA"/>
</dbReference>
<dbReference type="GO" id="GO:0046872">
    <property type="term" value="F:metal ion binding"/>
    <property type="evidence" value="ECO:0007669"/>
    <property type="project" value="UniProtKB-KW"/>
</dbReference>
<dbReference type="AlphaFoldDB" id="A0A5B8W0L9"/>
<dbReference type="GO" id="GO:0016853">
    <property type="term" value="F:isomerase activity"/>
    <property type="evidence" value="ECO:0007669"/>
    <property type="project" value="UniProtKB-KW"/>
</dbReference>
<accession>A0A5B8W0L9</accession>
<dbReference type="KEGG" id="mgk:FSB76_16455"/>
<proteinExistence type="inferred from homology"/>
<dbReference type="InterPro" id="IPR051121">
    <property type="entry name" value="FAH"/>
</dbReference>
<gene>
    <name evidence="4" type="ORF">FSB76_16455</name>
</gene>
<dbReference type="InterPro" id="IPR036663">
    <property type="entry name" value="Fumarylacetoacetase_C_sf"/>
</dbReference>
<dbReference type="OrthoDB" id="9779415at2"/>
<dbReference type="RefSeq" id="WP_147055163.1">
    <property type="nucleotide sequence ID" value="NZ_CP042437.1"/>
</dbReference>
<protein>
    <submittedName>
        <fullName evidence="4">2-hydroxyhepta-2,4-diene-1,7-dioate isomerase</fullName>
    </submittedName>
</protein>
<dbReference type="PANTHER" id="PTHR42796:SF7">
    <property type="entry name" value="2-DEHYDRO-3-DEOXY-D-ARABINONATE DEHYDRATASE"/>
    <property type="match status" value="1"/>
</dbReference>
<dbReference type="InterPro" id="IPR011234">
    <property type="entry name" value="Fumarylacetoacetase-like_C"/>
</dbReference>
<evidence type="ECO:0000313" key="5">
    <source>
        <dbReference type="Proteomes" id="UP000321362"/>
    </source>
</evidence>
<dbReference type="Gene3D" id="3.90.850.10">
    <property type="entry name" value="Fumarylacetoacetase-like, C-terminal domain"/>
    <property type="match status" value="1"/>
</dbReference>
<dbReference type="Pfam" id="PF01557">
    <property type="entry name" value="FAA_hydrolase"/>
    <property type="match status" value="1"/>
</dbReference>
<keyword evidence="5" id="KW-1185">Reference proteome</keyword>
<dbReference type="PANTHER" id="PTHR42796">
    <property type="entry name" value="FUMARYLACETOACETATE HYDROLASE DOMAIN-CONTAINING PROTEIN 2A-RELATED"/>
    <property type="match status" value="1"/>
</dbReference>
<keyword evidence="2" id="KW-0479">Metal-binding</keyword>
<comment type="similarity">
    <text evidence="1">Belongs to the FAH family.</text>
</comment>
<dbReference type="EMBL" id="CP042437">
    <property type="protein sequence ID" value="QEC77457.1"/>
    <property type="molecule type" value="Genomic_DNA"/>
</dbReference>
<name>A0A5B8W0L9_9SPHI</name>
<organism evidence="4 5">
    <name type="scientific">Mucilaginibacter ginsenosidivorax</name>
    <dbReference type="NCBI Taxonomy" id="862126"/>
    <lineage>
        <taxon>Bacteria</taxon>
        <taxon>Pseudomonadati</taxon>
        <taxon>Bacteroidota</taxon>
        <taxon>Sphingobacteriia</taxon>
        <taxon>Sphingobacteriales</taxon>
        <taxon>Sphingobacteriaceae</taxon>
        <taxon>Mucilaginibacter</taxon>
    </lineage>
</organism>
<sequence length="285" mass="31585">MKLYKIAKGILLEHEGAAYIIDDSWDKLVNRDNLAAYLQSVIDDTTPLTAGVYQEFTNSRALPPIGTQEVWAAGVTYLKSRDARMEESESSGGASLYDKVYDAPRPELFFKATHYRVSGHGGEVYIRKDSEWNVPEPELTLYINSKGNIQGYTIGNDMSSRSIEGENALYLPQAKIYEKSAALGPCLYVSAEPLPADSAIKLLIKRDGAAVYQDETTISRIKRSFTELAGYLYAECDFPQGCYLMTGTCLVPPPTFTLQVGDEVYITIDHIGTMINTIGINPKHK</sequence>
<feature type="domain" description="Fumarylacetoacetase-like C-terminal" evidence="3">
    <location>
        <begin position="102"/>
        <end position="278"/>
    </location>
</feature>